<comment type="subcellular location">
    <subcellularLocation>
        <location evidence="1">Membrane</location>
        <topology evidence="1">Multi-pass membrane protein</topology>
    </subcellularLocation>
</comment>
<name>V4CQZ6_LOTGI</name>
<keyword evidence="2" id="KW-0472">Membrane</keyword>
<proteinExistence type="predicted"/>
<gene>
    <name evidence="4" type="ORF">LOTGIDRAFT_109500</name>
</gene>
<feature type="transmembrane region" description="Helical" evidence="2">
    <location>
        <begin position="366"/>
        <end position="391"/>
    </location>
</feature>
<reference evidence="4 5" key="1">
    <citation type="journal article" date="2013" name="Nature">
        <title>Insights into bilaterian evolution from three spiralian genomes.</title>
        <authorList>
            <person name="Simakov O."/>
            <person name="Marletaz F."/>
            <person name="Cho S.J."/>
            <person name="Edsinger-Gonzales E."/>
            <person name="Havlak P."/>
            <person name="Hellsten U."/>
            <person name="Kuo D.H."/>
            <person name="Larsson T."/>
            <person name="Lv J."/>
            <person name="Arendt D."/>
            <person name="Savage R."/>
            <person name="Osoegawa K."/>
            <person name="de Jong P."/>
            <person name="Grimwood J."/>
            <person name="Chapman J.A."/>
            <person name="Shapiro H."/>
            <person name="Aerts A."/>
            <person name="Otillar R.P."/>
            <person name="Terry A.Y."/>
            <person name="Boore J.L."/>
            <person name="Grigoriev I.V."/>
            <person name="Lindberg D.R."/>
            <person name="Seaver E.C."/>
            <person name="Weisblat D.A."/>
            <person name="Putnam N.H."/>
            <person name="Rokhsar D.S."/>
        </authorList>
    </citation>
    <scope>NUCLEOTIDE SEQUENCE [LARGE SCALE GENOMIC DNA]</scope>
</reference>
<dbReference type="CDD" id="cd17352">
    <property type="entry name" value="MFS_MCT_SLC16"/>
    <property type="match status" value="1"/>
</dbReference>
<feature type="transmembrane region" description="Helical" evidence="2">
    <location>
        <begin position="138"/>
        <end position="159"/>
    </location>
</feature>
<dbReference type="Pfam" id="PF07690">
    <property type="entry name" value="MFS_1"/>
    <property type="match status" value="1"/>
</dbReference>
<dbReference type="PROSITE" id="PS50850">
    <property type="entry name" value="MFS"/>
    <property type="match status" value="1"/>
</dbReference>
<dbReference type="KEGG" id="lgi:LOTGIDRAFT_109500"/>
<accession>V4CQZ6</accession>
<feature type="transmembrane region" description="Helical" evidence="2">
    <location>
        <begin position="47"/>
        <end position="66"/>
    </location>
</feature>
<dbReference type="GeneID" id="20230476"/>
<feature type="transmembrane region" description="Helical" evidence="2">
    <location>
        <begin position="78"/>
        <end position="97"/>
    </location>
</feature>
<sequence length="392" mass="42896">MAPVDRGWAWMSVVGCFGMHILAVGGIKCFGVLFVELEHHYDTTSRAIASIQAIASTLMMALSPVSNALSEKFGCRRVVFLGGTLLLVGFFTSAFVPAYEWLYLTYGVIAGCGFGLSYAPCIVFVGHHFRKYRALANGLSVSGSGFGLFVFPPCMHYFIEYYGLAGALMLIAAFDFHICACAMLFRPLADYKTKIVKNLPTDQKTHNNSSSILCCHKTKNSSRSNSQCQKYITLLTNPVFQIFIFSILLANFAYPTVFIMVPSYAEEIHVDKQSGALMVSIIGISDLIGRIFFGWFSDRRLIARKYEFMGTMGISGVLSLILPFVKTKVALFVYCGFYGFFAGAYICLIAVVLVDVLGLENLSMGFGIVGLSMAISMLAGPPIIGKILVLIS</sequence>
<feature type="transmembrane region" description="Helical" evidence="2">
    <location>
        <begin position="165"/>
        <end position="185"/>
    </location>
</feature>
<dbReference type="InterPro" id="IPR050327">
    <property type="entry name" value="Proton-linked_MCT"/>
</dbReference>
<dbReference type="GO" id="GO:0008028">
    <property type="term" value="F:monocarboxylic acid transmembrane transporter activity"/>
    <property type="evidence" value="ECO:0007669"/>
    <property type="project" value="TreeGrafter"/>
</dbReference>
<dbReference type="PANTHER" id="PTHR11360">
    <property type="entry name" value="MONOCARBOXYLATE TRANSPORTER"/>
    <property type="match status" value="1"/>
</dbReference>
<keyword evidence="5" id="KW-1185">Reference proteome</keyword>
<feature type="transmembrane region" description="Helical" evidence="2">
    <location>
        <begin position="103"/>
        <end position="126"/>
    </location>
</feature>
<dbReference type="PANTHER" id="PTHR11360:SF284">
    <property type="entry name" value="EG:103B4.3 PROTEIN-RELATED"/>
    <property type="match status" value="1"/>
</dbReference>
<dbReference type="GO" id="GO:0016020">
    <property type="term" value="C:membrane"/>
    <property type="evidence" value="ECO:0007669"/>
    <property type="project" value="UniProtKB-SubCell"/>
</dbReference>
<dbReference type="EMBL" id="KB199651">
    <property type="protein sequence ID" value="ESP04890.1"/>
    <property type="molecule type" value="Genomic_DNA"/>
</dbReference>
<organism evidence="4 5">
    <name type="scientific">Lottia gigantea</name>
    <name type="common">Giant owl limpet</name>
    <dbReference type="NCBI Taxonomy" id="225164"/>
    <lineage>
        <taxon>Eukaryota</taxon>
        <taxon>Metazoa</taxon>
        <taxon>Spiralia</taxon>
        <taxon>Lophotrochozoa</taxon>
        <taxon>Mollusca</taxon>
        <taxon>Gastropoda</taxon>
        <taxon>Patellogastropoda</taxon>
        <taxon>Lottioidea</taxon>
        <taxon>Lottiidae</taxon>
        <taxon>Lottia</taxon>
    </lineage>
</organism>
<protein>
    <recommendedName>
        <fullName evidence="3">Major facilitator superfamily (MFS) profile domain-containing protein</fullName>
    </recommendedName>
</protein>
<dbReference type="InterPro" id="IPR036259">
    <property type="entry name" value="MFS_trans_sf"/>
</dbReference>
<dbReference type="Gene3D" id="1.20.1250.20">
    <property type="entry name" value="MFS general substrate transporter like domains"/>
    <property type="match status" value="2"/>
</dbReference>
<evidence type="ECO:0000313" key="4">
    <source>
        <dbReference type="EMBL" id="ESP04890.1"/>
    </source>
</evidence>
<evidence type="ECO:0000259" key="3">
    <source>
        <dbReference type="PROSITE" id="PS50850"/>
    </source>
</evidence>
<dbReference type="OMA" id="CCCTIFA"/>
<dbReference type="Proteomes" id="UP000030746">
    <property type="component" value="Unassembled WGS sequence"/>
</dbReference>
<feature type="domain" description="Major facilitator superfamily (MFS) profile" evidence="3">
    <location>
        <begin position="239"/>
        <end position="392"/>
    </location>
</feature>
<dbReference type="HOGENOM" id="CLU_001265_59_1_1"/>
<feature type="transmembrane region" description="Helical" evidence="2">
    <location>
        <begin position="231"/>
        <end position="254"/>
    </location>
</feature>
<dbReference type="SUPFAM" id="SSF103473">
    <property type="entry name" value="MFS general substrate transporter"/>
    <property type="match status" value="1"/>
</dbReference>
<feature type="transmembrane region" description="Helical" evidence="2">
    <location>
        <begin position="331"/>
        <end position="354"/>
    </location>
</feature>
<dbReference type="AlphaFoldDB" id="V4CQZ6"/>
<evidence type="ECO:0000256" key="2">
    <source>
        <dbReference type="SAM" id="Phobius"/>
    </source>
</evidence>
<keyword evidence="2" id="KW-0812">Transmembrane</keyword>
<evidence type="ECO:0000313" key="5">
    <source>
        <dbReference type="Proteomes" id="UP000030746"/>
    </source>
</evidence>
<dbReference type="RefSeq" id="XP_009044399.1">
    <property type="nucleotide sequence ID" value="XM_009046151.1"/>
</dbReference>
<evidence type="ECO:0000256" key="1">
    <source>
        <dbReference type="ARBA" id="ARBA00004141"/>
    </source>
</evidence>
<dbReference type="InterPro" id="IPR020846">
    <property type="entry name" value="MFS_dom"/>
</dbReference>
<dbReference type="OrthoDB" id="6509908at2759"/>
<feature type="transmembrane region" description="Helical" evidence="2">
    <location>
        <begin position="274"/>
        <end position="296"/>
    </location>
</feature>
<dbReference type="InterPro" id="IPR011701">
    <property type="entry name" value="MFS"/>
</dbReference>
<dbReference type="CTD" id="20230476"/>
<keyword evidence="2" id="KW-1133">Transmembrane helix</keyword>
<feature type="transmembrane region" description="Helical" evidence="2">
    <location>
        <begin position="7"/>
        <end position="35"/>
    </location>
</feature>